<comment type="caution">
    <text evidence="2">The sequence shown here is derived from an EMBL/GenBank/DDBJ whole genome shotgun (WGS) entry which is preliminary data.</text>
</comment>
<dbReference type="SMART" id="SM00834">
    <property type="entry name" value="CxxC_CXXC_SSSS"/>
    <property type="match status" value="1"/>
</dbReference>
<gene>
    <name evidence="2" type="ORF">AB6M95_18570</name>
</gene>
<evidence type="ECO:0000259" key="1">
    <source>
        <dbReference type="SMART" id="SM00834"/>
    </source>
</evidence>
<dbReference type="Pfam" id="PF09723">
    <property type="entry name" value="Zn_ribbon_8"/>
    <property type="match status" value="1"/>
</dbReference>
<feature type="domain" description="Putative regulatory protein FmdB zinc ribbon" evidence="1">
    <location>
        <begin position="1"/>
        <end position="41"/>
    </location>
</feature>
<organism evidence="2 3">
    <name type="scientific">Pseudodesulfovibrio karagichevae</name>
    <dbReference type="NCBI Taxonomy" id="3239305"/>
    <lineage>
        <taxon>Bacteria</taxon>
        <taxon>Pseudomonadati</taxon>
        <taxon>Thermodesulfobacteriota</taxon>
        <taxon>Desulfovibrionia</taxon>
        <taxon>Desulfovibrionales</taxon>
        <taxon>Desulfovibrionaceae</taxon>
    </lineage>
</organism>
<dbReference type="PANTHER" id="PTHR34404:SF2">
    <property type="entry name" value="CONSERVED SERINE RICH PROTEIN"/>
    <property type="match status" value="1"/>
</dbReference>
<dbReference type="EMBL" id="JBGLYH010000093">
    <property type="protein sequence ID" value="MEZ7198757.1"/>
    <property type="molecule type" value="Genomic_DNA"/>
</dbReference>
<evidence type="ECO:0000313" key="2">
    <source>
        <dbReference type="EMBL" id="MEZ7198757.1"/>
    </source>
</evidence>
<reference evidence="2 3" key="1">
    <citation type="submission" date="2024-08" db="EMBL/GenBank/DDBJ databases">
        <title>Sulfate-reducing bacteria isolated from formation water of the oil field in Kazakhstan and description of Pseudodesulfovibrio sp.</title>
        <authorList>
            <person name="Bidzhieva S.K."/>
            <person name="Tourova T.P."/>
            <person name="Grouzdev D.S."/>
            <person name="Beletsky A.V."/>
            <person name="Sokolova D.S."/>
            <person name="Samigullina S.R."/>
            <person name="Poltaraus A.B."/>
            <person name="Avtukh A.N."/>
            <person name="Tereshina V.M."/>
            <person name="Zhaparov N.S."/>
            <person name="Mardanov A.V."/>
            <person name="Nazina T.N."/>
        </authorList>
    </citation>
    <scope>NUCLEOTIDE SEQUENCE [LARGE SCALE GENOMIC DNA]</scope>
    <source>
        <strain evidence="2 3">9FUS</strain>
    </source>
</reference>
<name>A0ABV4K701_9BACT</name>
<dbReference type="PANTHER" id="PTHR34404">
    <property type="entry name" value="REGULATORY PROTEIN, FMDB FAMILY"/>
    <property type="match status" value="1"/>
</dbReference>
<dbReference type="Proteomes" id="UP001568698">
    <property type="component" value="Unassembled WGS sequence"/>
</dbReference>
<keyword evidence="3" id="KW-1185">Reference proteome</keyword>
<dbReference type="Gene3D" id="2.20.28.30">
    <property type="entry name" value="RNA polymerase ii, chain L"/>
    <property type="match status" value="1"/>
</dbReference>
<dbReference type="InterPro" id="IPR013429">
    <property type="entry name" value="Regulatory_FmdB_Zinc_ribbon"/>
</dbReference>
<accession>A0ABV4K701</accession>
<protein>
    <submittedName>
        <fullName evidence="2">Zinc ribbon domain-containing protein</fullName>
    </submittedName>
</protein>
<evidence type="ECO:0000313" key="3">
    <source>
        <dbReference type="Proteomes" id="UP001568698"/>
    </source>
</evidence>
<proteinExistence type="predicted"/>
<dbReference type="RefSeq" id="WP_371388239.1">
    <property type="nucleotide sequence ID" value="NZ_JBGLYH010000093.1"/>
</dbReference>
<sequence length="67" mass="6938">MPIYEYICTQCGNEFEELVFNDEKPVACPQCGATETEKLMSACSAKVDGGGPNLEALQGSSCGTGGG</sequence>
<dbReference type="NCBIfam" id="TIGR02605">
    <property type="entry name" value="CxxC_CxxC_SSSS"/>
    <property type="match status" value="1"/>
</dbReference>